<dbReference type="Gene3D" id="4.10.240.10">
    <property type="entry name" value="Zn(2)-C6 fungal-type DNA-binding domain"/>
    <property type="match status" value="1"/>
</dbReference>
<comment type="caution">
    <text evidence="4">The sequence shown here is derived from an EMBL/GenBank/DDBJ whole genome shotgun (WGS) entry which is preliminary data.</text>
</comment>
<evidence type="ECO:0000313" key="5">
    <source>
        <dbReference type="Proteomes" id="UP001273166"/>
    </source>
</evidence>
<evidence type="ECO:0000256" key="2">
    <source>
        <dbReference type="SAM" id="MobiDB-lite"/>
    </source>
</evidence>
<accession>A0AAJ0GXY6</accession>
<dbReference type="PROSITE" id="PS50048">
    <property type="entry name" value="ZN2_CY6_FUNGAL_2"/>
    <property type="match status" value="1"/>
</dbReference>
<reference evidence="4" key="2">
    <citation type="submission" date="2023-06" db="EMBL/GenBank/DDBJ databases">
        <authorList>
            <consortium name="Lawrence Berkeley National Laboratory"/>
            <person name="Mondo S.J."/>
            <person name="Hensen N."/>
            <person name="Bonometti L."/>
            <person name="Westerberg I."/>
            <person name="Brannstrom I.O."/>
            <person name="Guillou S."/>
            <person name="Cros-Aarteil S."/>
            <person name="Calhoun S."/>
            <person name="Haridas S."/>
            <person name="Kuo A."/>
            <person name="Pangilinan J."/>
            <person name="Riley R."/>
            <person name="Labutti K."/>
            <person name="Andreopoulos B."/>
            <person name="Lipzen A."/>
            <person name="Chen C."/>
            <person name="Yanf M."/>
            <person name="Daum C."/>
            <person name="Ng V."/>
            <person name="Clum A."/>
            <person name="Steindorff A."/>
            <person name="Ohm R."/>
            <person name="Martin F."/>
            <person name="Silar P."/>
            <person name="Natvig D."/>
            <person name="Lalanne C."/>
            <person name="Gautier V."/>
            <person name="Ament-Velasquez S.L."/>
            <person name="Kruys A."/>
            <person name="Hutchinson M.I."/>
            <person name="Powell A.J."/>
            <person name="Barry K."/>
            <person name="Miller A.N."/>
            <person name="Grigoriev I.V."/>
            <person name="Debuchy R."/>
            <person name="Gladieux P."/>
            <person name="Thoren M.H."/>
            <person name="Johannesson H."/>
        </authorList>
    </citation>
    <scope>NUCLEOTIDE SEQUENCE</scope>
    <source>
        <strain evidence="4">CBS 333.67</strain>
    </source>
</reference>
<evidence type="ECO:0000313" key="4">
    <source>
        <dbReference type="EMBL" id="KAK3308231.1"/>
    </source>
</evidence>
<dbReference type="PROSITE" id="PS00463">
    <property type="entry name" value="ZN2_CY6_FUNGAL_1"/>
    <property type="match status" value="1"/>
</dbReference>
<dbReference type="GO" id="GO:0008270">
    <property type="term" value="F:zinc ion binding"/>
    <property type="evidence" value="ECO:0007669"/>
    <property type="project" value="InterPro"/>
</dbReference>
<dbReference type="EMBL" id="JAUDZG010000002">
    <property type="protein sequence ID" value="KAK3308231.1"/>
    <property type="molecule type" value="Genomic_DNA"/>
</dbReference>
<dbReference type="GO" id="GO:0000981">
    <property type="term" value="F:DNA-binding transcription factor activity, RNA polymerase II-specific"/>
    <property type="evidence" value="ECO:0007669"/>
    <property type="project" value="InterPro"/>
</dbReference>
<dbReference type="Proteomes" id="UP001273166">
    <property type="component" value="Unassembled WGS sequence"/>
</dbReference>
<organism evidence="4 5">
    <name type="scientific">Chaetomium strumarium</name>
    <dbReference type="NCBI Taxonomy" id="1170767"/>
    <lineage>
        <taxon>Eukaryota</taxon>
        <taxon>Fungi</taxon>
        <taxon>Dikarya</taxon>
        <taxon>Ascomycota</taxon>
        <taxon>Pezizomycotina</taxon>
        <taxon>Sordariomycetes</taxon>
        <taxon>Sordariomycetidae</taxon>
        <taxon>Sordariales</taxon>
        <taxon>Chaetomiaceae</taxon>
        <taxon>Chaetomium</taxon>
    </lineage>
</organism>
<name>A0AAJ0GXY6_9PEZI</name>
<dbReference type="Pfam" id="PF11951">
    <property type="entry name" value="Fungal_trans_2"/>
    <property type="match status" value="1"/>
</dbReference>
<feature type="region of interest" description="Disordered" evidence="2">
    <location>
        <begin position="1"/>
        <end position="21"/>
    </location>
</feature>
<dbReference type="PANTHER" id="PTHR47657:SF12">
    <property type="entry name" value="ZN(II)2CYS6 TRANSCRIPTION FACTOR (EUROFUNG)"/>
    <property type="match status" value="1"/>
</dbReference>
<protein>
    <recommendedName>
        <fullName evidence="3">Zn(2)-C6 fungal-type domain-containing protein</fullName>
    </recommendedName>
</protein>
<dbReference type="SUPFAM" id="SSF57701">
    <property type="entry name" value="Zn2/Cys6 DNA-binding domain"/>
    <property type="match status" value="1"/>
</dbReference>
<proteinExistence type="predicted"/>
<dbReference type="Pfam" id="PF00172">
    <property type="entry name" value="Zn_clus"/>
    <property type="match status" value="1"/>
</dbReference>
<dbReference type="GeneID" id="87880199"/>
<dbReference type="RefSeq" id="XP_062724011.1">
    <property type="nucleotide sequence ID" value="XM_062861370.1"/>
</dbReference>
<dbReference type="SMART" id="SM00066">
    <property type="entry name" value="GAL4"/>
    <property type="match status" value="1"/>
</dbReference>
<dbReference type="InterPro" id="IPR001138">
    <property type="entry name" value="Zn2Cys6_DnaBD"/>
</dbReference>
<dbReference type="InterPro" id="IPR036864">
    <property type="entry name" value="Zn2-C6_fun-type_DNA-bd_sf"/>
</dbReference>
<dbReference type="AlphaFoldDB" id="A0AAJ0GXY6"/>
<reference evidence="4" key="1">
    <citation type="journal article" date="2023" name="Mol. Phylogenet. Evol.">
        <title>Genome-scale phylogeny and comparative genomics of the fungal order Sordariales.</title>
        <authorList>
            <person name="Hensen N."/>
            <person name="Bonometti L."/>
            <person name="Westerberg I."/>
            <person name="Brannstrom I.O."/>
            <person name="Guillou S."/>
            <person name="Cros-Aarteil S."/>
            <person name="Calhoun S."/>
            <person name="Haridas S."/>
            <person name="Kuo A."/>
            <person name="Mondo S."/>
            <person name="Pangilinan J."/>
            <person name="Riley R."/>
            <person name="LaButti K."/>
            <person name="Andreopoulos B."/>
            <person name="Lipzen A."/>
            <person name="Chen C."/>
            <person name="Yan M."/>
            <person name="Daum C."/>
            <person name="Ng V."/>
            <person name="Clum A."/>
            <person name="Steindorff A."/>
            <person name="Ohm R.A."/>
            <person name="Martin F."/>
            <person name="Silar P."/>
            <person name="Natvig D.O."/>
            <person name="Lalanne C."/>
            <person name="Gautier V."/>
            <person name="Ament-Velasquez S.L."/>
            <person name="Kruys A."/>
            <person name="Hutchinson M.I."/>
            <person name="Powell A.J."/>
            <person name="Barry K."/>
            <person name="Miller A.N."/>
            <person name="Grigoriev I.V."/>
            <person name="Debuchy R."/>
            <person name="Gladieux P."/>
            <person name="Hiltunen Thoren M."/>
            <person name="Johannesson H."/>
        </authorList>
    </citation>
    <scope>NUCLEOTIDE SEQUENCE</scope>
    <source>
        <strain evidence="4">CBS 333.67</strain>
    </source>
</reference>
<keyword evidence="5" id="KW-1185">Reference proteome</keyword>
<dbReference type="CDD" id="cd00067">
    <property type="entry name" value="GAL4"/>
    <property type="match status" value="1"/>
</dbReference>
<dbReference type="InterPro" id="IPR052400">
    <property type="entry name" value="Zn2-C6_fungal_TF"/>
</dbReference>
<evidence type="ECO:0000259" key="3">
    <source>
        <dbReference type="PROSITE" id="PS50048"/>
    </source>
</evidence>
<feature type="region of interest" description="Disordered" evidence="2">
    <location>
        <begin position="589"/>
        <end position="642"/>
    </location>
</feature>
<gene>
    <name evidence="4" type="ORF">B0T15DRAFT_102195</name>
</gene>
<keyword evidence="1" id="KW-0539">Nucleus</keyword>
<dbReference type="PANTHER" id="PTHR47657">
    <property type="entry name" value="STEROL REGULATORY ELEMENT-BINDING PROTEIN ECM22"/>
    <property type="match status" value="1"/>
</dbReference>
<sequence length="642" mass="71279">MAGPGGGPPRRSHTKSRKGCDTCKRRHIRCDENFPQCRNCTKHKIRCPYNDVPVPEDRAGSPDKADLMWTPEIEATIEQWRRTGMFPFPSLGVYPAPAPEFMTLEELRLIHHVASISHQMQELDANEFTLWTRQIPTIIRIGATHRYVLHALLAFSAMHLAYLTGCPTVGSMAYEHRGIALKGLQEAIGAFSRETSDAILAASLVLSWQATDWRSWTQLMQGTSSVIEAMDPWKHESQFGEFIAESSTFPTAPPSPTPDHRPAQPREDDLEAFQRALQQLQKLESFLKKSREDTKPVSQLISFLKGSRKVTSSLAVSQQFDRLKPLRTWLFWLPVMYLQRNGASPNALVVIAHYYTAALLMERLFPEIGAAYFGSMTIGPVEEIARRLYAIRNSGHLDGDLQTPLNLMEFPIETVNEFRSRMGWVQPVRTPSFPQFDTPDFYMNEGSPLMMAENLSSEFLPYGENVAFSYSTEDLSVIPESGPNTAVSPLQLSSPYVNPQYLNIPSPSYGGYSPASSTYGDFGDASPIVYSDAEDSVPYGVGYTATSPMLGGANTYGVGPSYLSTTPDYPPSEDVYCWLPSQHHPTFAPSPFLSSEQTLGPVPESPRPQLFPSETQEGNSVPLEPVLPAPPTAQDKGKGKDT</sequence>
<evidence type="ECO:0000256" key="1">
    <source>
        <dbReference type="ARBA" id="ARBA00023242"/>
    </source>
</evidence>
<dbReference type="InterPro" id="IPR021858">
    <property type="entry name" value="Fun_TF"/>
</dbReference>
<feature type="domain" description="Zn(2)-C6 fungal-type" evidence="3">
    <location>
        <begin position="19"/>
        <end position="49"/>
    </location>
</feature>